<dbReference type="RefSeq" id="WP_128397191.1">
    <property type="nucleotide sequence ID" value="NZ_CP014574.1"/>
</dbReference>
<proteinExistence type="predicted"/>
<dbReference type="AlphaFoldDB" id="A0AAX3EK57"/>
<evidence type="ECO:0000313" key="3">
    <source>
        <dbReference type="Proteomes" id="UP001163293"/>
    </source>
</evidence>
<protein>
    <submittedName>
        <fullName evidence="2">Uncharacterized protein</fullName>
    </submittedName>
</protein>
<accession>A0AAX3EK57</accession>
<evidence type="ECO:0000256" key="1">
    <source>
        <dbReference type="SAM" id="MobiDB-lite"/>
    </source>
</evidence>
<organism evidence="2 3">
    <name type="scientific">Paenarthrobacter ureafaciens</name>
    <dbReference type="NCBI Taxonomy" id="37931"/>
    <lineage>
        <taxon>Bacteria</taxon>
        <taxon>Bacillati</taxon>
        <taxon>Actinomycetota</taxon>
        <taxon>Actinomycetes</taxon>
        <taxon>Micrococcales</taxon>
        <taxon>Micrococcaceae</taxon>
        <taxon>Paenarthrobacter</taxon>
    </lineage>
</organism>
<dbReference type="EMBL" id="CP101185">
    <property type="protein sequence ID" value="UYV98350.1"/>
    <property type="molecule type" value="Genomic_DNA"/>
</dbReference>
<dbReference type="GeneID" id="79886317"/>
<keyword evidence="3" id="KW-1185">Reference proteome</keyword>
<name>A0AAX3EK57_PAEUR</name>
<dbReference type="Proteomes" id="UP001163293">
    <property type="component" value="Chromosome"/>
</dbReference>
<reference evidence="2" key="1">
    <citation type="submission" date="2022-07" db="EMBL/GenBank/DDBJ databases">
        <authorList>
            <person name="Wu T."/>
        </authorList>
    </citation>
    <scope>NUCLEOTIDE SEQUENCE</scope>
    <source>
        <strain evidence="2">SD-1</strain>
    </source>
</reference>
<evidence type="ECO:0000313" key="2">
    <source>
        <dbReference type="EMBL" id="UYV98350.1"/>
    </source>
</evidence>
<sequence length="83" mass="9572">MAPQTDKDRARKEQVFKKLRREILAARLKVTLDEQLNRKTSPAQKRLSEMKLPPITRSTVTPIKRTPNYAVKSQNQTGRRVAS</sequence>
<feature type="region of interest" description="Disordered" evidence="1">
    <location>
        <begin position="37"/>
        <end position="63"/>
    </location>
</feature>
<gene>
    <name evidence="2" type="ORF">NL394_03705</name>
</gene>